<protein>
    <submittedName>
        <fullName evidence="1">Uncharacterized protein</fullName>
    </submittedName>
</protein>
<evidence type="ECO:0000313" key="2">
    <source>
        <dbReference type="Proteomes" id="UP000543224"/>
    </source>
</evidence>
<gene>
    <name evidence="1" type="ORF">HKBW3S25_00010</name>
</gene>
<proteinExistence type="predicted"/>
<dbReference type="EMBL" id="BLRX01000001">
    <property type="protein sequence ID" value="GFP24572.1"/>
    <property type="molecule type" value="Genomic_DNA"/>
</dbReference>
<sequence length="221" mass="24701">MVSLLTERAAAMRQYEITYSGRCPRTRIAYDYEFCVKEGGESFRVVVGMSHPALYAVSNRAGQTKEELLAQLPQITFKKLRAELLSKDIPASGDLLMTSYDPEVDNLVRGPKQCQFLAQHGRDYLCKTADLEKDDSEGFTTPYTCSNCRVPDSRLICEHVTGLRTVAPRSMGKNIGDRLVSRVGCALGKQILDVTNCVPGGCDSWTYVCCVEEERFFGFIR</sequence>
<dbReference type="AlphaFoldDB" id="A0A6V8NWE1"/>
<organism evidence="1 2">
    <name type="scientific">Candidatus Hakubella thermalkaliphila</name>
    <dbReference type="NCBI Taxonomy" id="2754717"/>
    <lineage>
        <taxon>Bacteria</taxon>
        <taxon>Bacillati</taxon>
        <taxon>Actinomycetota</taxon>
        <taxon>Actinomycetota incertae sedis</taxon>
        <taxon>Candidatus Hakubellales</taxon>
        <taxon>Candidatus Hakubellaceae</taxon>
        <taxon>Candidatus Hakubella</taxon>
    </lineage>
</organism>
<reference evidence="1 2" key="1">
    <citation type="journal article" date="2020" name="Front. Microbiol.">
        <title>Single-cell genomics of novel Actinobacteria with the Wood-Ljungdahl pathway discovered in a serpentinizing system.</title>
        <authorList>
            <person name="Merino N."/>
            <person name="Kawai M."/>
            <person name="Boyd E.S."/>
            <person name="Colman D.R."/>
            <person name="McGlynn S.E."/>
            <person name="Nealson K.H."/>
            <person name="Kurokawa K."/>
            <person name="Hongoh Y."/>
        </authorList>
    </citation>
    <scope>NUCLEOTIDE SEQUENCE [LARGE SCALE GENOMIC DNA]</scope>
    <source>
        <strain evidence="1 2">S25</strain>
    </source>
</reference>
<comment type="caution">
    <text evidence="1">The sequence shown here is derived from an EMBL/GenBank/DDBJ whole genome shotgun (WGS) entry which is preliminary data.</text>
</comment>
<dbReference type="RefSeq" id="WP_176235930.1">
    <property type="nucleotide sequence ID" value="NZ_BLSD01000096.1"/>
</dbReference>
<evidence type="ECO:0000313" key="1">
    <source>
        <dbReference type="EMBL" id="GFP24572.1"/>
    </source>
</evidence>
<dbReference type="Proteomes" id="UP000543224">
    <property type="component" value="Unassembled WGS sequence"/>
</dbReference>
<name>A0A6V8NWE1_9ACTN</name>
<accession>A0A6V8NWE1</accession>